<dbReference type="Proteomes" id="UP000015105">
    <property type="component" value="Chromosome 3D"/>
</dbReference>
<keyword evidence="1" id="KW-0812">Transmembrane</keyword>
<feature type="transmembrane region" description="Helical" evidence="1">
    <location>
        <begin position="68"/>
        <end position="84"/>
    </location>
</feature>
<reference evidence="2" key="4">
    <citation type="submission" date="2019-03" db="UniProtKB">
        <authorList>
            <consortium name="EnsemblPlants"/>
        </authorList>
    </citation>
    <scope>IDENTIFICATION</scope>
</reference>
<protein>
    <submittedName>
        <fullName evidence="2">Uncharacterized protein</fullName>
    </submittedName>
</protein>
<reference evidence="2" key="3">
    <citation type="journal article" date="2017" name="Nature">
        <title>Genome sequence of the progenitor of the wheat D genome Aegilops tauschii.</title>
        <authorList>
            <person name="Luo M.C."/>
            <person name="Gu Y.Q."/>
            <person name="Puiu D."/>
            <person name="Wang H."/>
            <person name="Twardziok S.O."/>
            <person name="Deal K.R."/>
            <person name="Huo N."/>
            <person name="Zhu T."/>
            <person name="Wang L."/>
            <person name="Wang Y."/>
            <person name="McGuire P.E."/>
            <person name="Liu S."/>
            <person name="Long H."/>
            <person name="Ramasamy R.K."/>
            <person name="Rodriguez J.C."/>
            <person name="Van S.L."/>
            <person name="Yuan L."/>
            <person name="Wang Z."/>
            <person name="Xia Z."/>
            <person name="Xiao L."/>
            <person name="Anderson O.D."/>
            <person name="Ouyang S."/>
            <person name="Liang Y."/>
            <person name="Zimin A.V."/>
            <person name="Pertea G."/>
            <person name="Qi P."/>
            <person name="Bennetzen J.L."/>
            <person name="Dai X."/>
            <person name="Dawson M.W."/>
            <person name="Muller H.G."/>
            <person name="Kugler K."/>
            <person name="Rivarola-Duarte L."/>
            <person name="Spannagl M."/>
            <person name="Mayer K.F.X."/>
            <person name="Lu F.H."/>
            <person name="Bevan M.W."/>
            <person name="Leroy P."/>
            <person name="Li P."/>
            <person name="You F.M."/>
            <person name="Sun Q."/>
            <person name="Liu Z."/>
            <person name="Lyons E."/>
            <person name="Wicker T."/>
            <person name="Salzberg S.L."/>
            <person name="Devos K.M."/>
            <person name="Dvorak J."/>
        </authorList>
    </citation>
    <scope>NUCLEOTIDE SEQUENCE [LARGE SCALE GENOMIC DNA]</scope>
    <source>
        <strain evidence="2">cv. AL8/78</strain>
    </source>
</reference>
<dbReference type="STRING" id="200361.A0A453DNE8"/>
<dbReference type="EnsemblPlants" id="AET3Gv20008900.1">
    <property type="protein sequence ID" value="AET3Gv20008900.1"/>
    <property type="gene ID" value="AET3Gv20008900"/>
</dbReference>
<feature type="transmembrane region" description="Helical" evidence="1">
    <location>
        <begin position="96"/>
        <end position="114"/>
    </location>
</feature>
<sequence length="154" mass="17629">MKKRLWPGDSCCSFCDQPETTQHLMFLCPVSRVVWRTVGSVLGTDCCPNTIWQYYVWMYSFLPGLDKIYTVGLAAICWAIWLARNRATFELKWINSPFEIVFTACAFLMYWAGLQKPEIGKMVKKGAEMLKENTTQMLLLCGPPIPTRDGRDGN</sequence>
<keyword evidence="1" id="KW-0472">Membrane</keyword>
<evidence type="ECO:0000313" key="2">
    <source>
        <dbReference type="EnsemblPlants" id="AET3Gv20008900.1"/>
    </source>
</evidence>
<proteinExistence type="predicted"/>
<name>A0A453DNE8_AEGTS</name>
<reference evidence="2" key="5">
    <citation type="journal article" date="2021" name="G3 (Bethesda)">
        <title>Aegilops tauschii genome assembly Aet v5.0 features greater sequence contiguity and improved annotation.</title>
        <authorList>
            <person name="Wang L."/>
            <person name="Zhu T."/>
            <person name="Rodriguez J.C."/>
            <person name="Deal K.R."/>
            <person name="Dubcovsky J."/>
            <person name="McGuire P.E."/>
            <person name="Lux T."/>
            <person name="Spannagl M."/>
            <person name="Mayer K.F.X."/>
            <person name="Baldrich P."/>
            <person name="Meyers B.C."/>
            <person name="Huo N."/>
            <person name="Gu Y.Q."/>
            <person name="Zhou H."/>
            <person name="Devos K.M."/>
            <person name="Bennetzen J.L."/>
            <person name="Unver T."/>
            <person name="Budak H."/>
            <person name="Gulick P.J."/>
            <person name="Galiba G."/>
            <person name="Kalapos B."/>
            <person name="Nelson D.R."/>
            <person name="Li P."/>
            <person name="You F.M."/>
            <person name="Luo M.C."/>
            <person name="Dvorak J."/>
        </authorList>
    </citation>
    <scope>NUCLEOTIDE SEQUENCE [LARGE SCALE GENOMIC DNA]</scope>
    <source>
        <strain evidence="2">cv. AL8/78</strain>
    </source>
</reference>
<reference evidence="3" key="2">
    <citation type="journal article" date="2017" name="Nat. Plants">
        <title>The Aegilops tauschii genome reveals multiple impacts of transposons.</title>
        <authorList>
            <person name="Zhao G."/>
            <person name="Zou C."/>
            <person name="Li K."/>
            <person name="Wang K."/>
            <person name="Li T."/>
            <person name="Gao L."/>
            <person name="Zhang X."/>
            <person name="Wang H."/>
            <person name="Yang Z."/>
            <person name="Liu X."/>
            <person name="Jiang W."/>
            <person name="Mao L."/>
            <person name="Kong X."/>
            <person name="Jiao Y."/>
            <person name="Jia J."/>
        </authorList>
    </citation>
    <scope>NUCLEOTIDE SEQUENCE [LARGE SCALE GENOMIC DNA]</scope>
    <source>
        <strain evidence="3">cv. AL8/78</strain>
    </source>
</reference>
<evidence type="ECO:0000313" key="3">
    <source>
        <dbReference type="Proteomes" id="UP000015105"/>
    </source>
</evidence>
<dbReference type="Gramene" id="AET3Gv20008900.1">
    <property type="protein sequence ID" value="AET3Gv20008900.1"/>
    <property type="gene ID" value="AET3Gv20008900"/>
</dbReference>
<evidence type="ECO:0000256" key="1">
    <source>
        <dbReference type="SAM" id="Phobius"/>
    </source>
</evidence>
<organism evidence="2 3">
    <name type="scientific">Aegilops tauschii subsp. strangulata</name>
    <name type="common">Goatgrass</name>
    <dbReference type="NCBI Taxonomy" id="200361"/>
    <lineage>
        <taxon>Eukaryota</taxon>
        <taxon>Viridiplantae</taxon>
        <taxon>Streptophyta</taxon>
        <taxon>Embryophyta</taxon>
        <taxon>Tracheophyta</taxon>
        <taxon>Spermatophyta</taxon>
        <taxon>Magnoliopsida</taxon>
        <taxon>Liliopsida</taxon>
        <taxon>Poales</taxon>
        <taxon>Poaceae</taxon>
        <taxon>BOP clade</taxon>
        <taxon>Pooideae</taxon>
        <taxon>Triticodae</taxon>
        <taxon>Triticeae</taxon>
        <taxon>Triticinae</taxon>
        <taxon>Aegilops</taxon>
    </lineage>
</organism>
<reference evidence="3" key="1">
    <citation type="journal article" date="2014" name="Science">
        <title>Ancient hybridizations among the ancestral genomes of bread wheat.</title>
        <authorList>
            <consortium name="International Wheat Genome Sequencing Consortium,"/>
            <person name="Marcussen T."/>
            <person name="Sandve S.R."/>
            <person name="Heier L."/>
            <person name="Spannagl M."/>
            <person name="Pfeifer M."/>
            <person name="Jakobsen K.S."/>
            <person name="Wulff B.B."/>
            <person name="Steuernagel B."/>
            <person name="Mayer K.F."/>
            <person name="Olsen O.A."/>
        </authorList>
    </citation>
    <scope>NUCLEOTIDE SEQUENCE [LARGE SCALE GENOMIC DNA]</scope>
    <source>
        <strain evidence="3">cv. AL8/78</strain>
    </source>
</reference>
<accession>A0A453DNE8</accession>
<keyword evidence="1" id="KW-1133">Transmembrane helix</keyword>
<keyword evidence="3" id="KW-1185">Reference proteome</keyword>
<dbReference type="AlphaFoldDB" id="A0A453DNE8"/>